<gene>
    <name evidence="2" type="ORF">FHP29_18855</name>
</gene>
<dbReference type="InterPro" id="IPR040611">
    <property type="entry name" value="AlkX_C"/>
</dbReference>
<keyword evidence="3" id="KW-1185">Reference proteome</keyword>
<dbReference type="AlphaFoldDB" id="A0A5C4VK31"/>
<feature type="domain" description="HTH-type transcriptional regulator AlkX C-terminal Actinobacteria" evidence="1">
    <location>
        <begin position="8"/>
        <end position="115"/>
    </location>
</feature>
<sequence length="116" mass="12319">MLVGHADDPRTGLEEGLRLFLETAAEDPLIGRVRSGDAHHDLVRIVTTDAAPLLVRVAEHLETAATAAWPHVDPATRGELARVLARLAVGYVTMPPEYDDSPAAIAAGLSVLLAPR</sequence>
<dbReference type="Proteomes" id="UP000313231">
    <property type="component" value="Unassembled WGS sequence"/>
</dbReference>
<organism evidence="2 3">
    <name type="scientific">Nocardioides albidus</name>
    <dbReference type="NCBI Taxonomy" id="1517589"/>
    <lineage>
        <taxon>Bacteria</taxon>
        <taxon>Bacillati</taxon>
        <taxon>Actinomycetota</taxon>
        <taxon>Actinomycetes</taxon>
        <taxon>Propionibacteriales</taxon>
        <taxon>Nocardioidaceae</taxon>
        <taxon>Nocardioides</taxon>
    </lineage>
</organism>
<reference evidence="2 3" key="1">
    <citation type="journal article" date="2016" name="Int. J. Syst. Evol. Microbiol.">
        <title>Nocardioides albidus sp. nov., an actinobacterium isolated from garden soil.</title>
        <authorList>
            <person name="Singh H."/>
            <person name="Du J."/>
            <person name="Trinh H."/>
            <person name="Won K."/>
            <person name="Yang J.E."/>
            <person name="Yin C."/>
            <person name="Kook M."/>
            <person name="Yi T.H."/>
        </authorList>
    </citation>
    <scope>NUCLEOTIDE SEQUENCE [LARGE SCALE GENOMIC DNA]</scope>
    <source>
        <strain evidence="2 3">CCTCC AB 2015297</strain>
    </source>
</reference>
<evidence type="ECO:0000313" key="3">
    <source>
        <dbReference type="Proteomes" id="UP000313231"/>
    </source>
</evidence>
<evidence type="ECO:0000259" key="1">
    <source>
        <dbReference type="Pfam" id="PF18556"/>
    </source>
</evidence>
<dbReference type="EMBL" id="VDMP01000027">
    <property type="protein sequence ID" value="TNM36233.1"/>
    <property type="molecule type" value="Genomic_DNA"/>
</dbReference>
<comment type="caution">
    <text evidence="2">The sequence shown here is derived from an EMBL/GenBank/DDBJ whole genome shotgun (WGS) entry which is preliminary data.</text>
</comment>
<protein>
    <recommendedName>
        <fullName evidence="1">HTH-type transcriptional regulator AlkX C-terminal Actinobacteria domain-containing protein</fullName>
    </recommendedName>
</protein>
<proteinExistence type="predicted"/>
<accession>A0A5C4VK31</accession>
<name>A0A5C4VK31_9ACTN</name>
<evidence type="ECO:0000313" key="2">
    <source>
        <dbReference type="EMBL" id="TNM36233.1"/>
    </source>
</evidence>
<dbReference type="Pfam" id="PF18556">
    <property type="entry name" value="TetR_C_35"/>
    <property type="match status" value="1"/>
</dbReference>